<gene>
    <name evidence="1" type="ORF">B5M06_16505</name>
</gene>
<sequence length="348" mass="39105">MKLAKFGAQRKKKCHLKIDQSKLSTCDIAAIALLDIILLEMKDEVEDGKAPDLDLEGVIPKNQEMATLVRAIGTPKHLNIPEAQLHFIDSQKLEIFDKRVTQRKKMVTPLVAETREKIAEDFILHISRCLTATKSVEINEDGVTHLSAILAEIINNAEEHAGMTDWSLLGYLNFKQEIPVLEVAMINFGKTMAQTFQELDRDGYTWRQIKPYVSEHVGRRLFSSSWKEDDLLTIMALQPNISSKNYSTNSTRGAGTTQLLEFFEFMDSFFHGQDASAQMAIISGSTYIYFDGTYSLEASGTRKAIAFNPSNDLTKRPDKEYVQHLSDVSFPGTIISIKLPLPVVEAND</sequence>
<evidence type="ECO:0000313" key="2">
    <source>
        <dbReference type="Proteomes" id="UP000242792"/>
    </source>
</evidence>
<name>A0A1V0BI55_9BURK</name>
<accession>A0A1V0BI55</accession>
<protein>
    <submittedName>
        <fullName evidence="1">Uncharacterized protein</fullName>
    </submittedName>
</protein>
<dbReference type="Proteomes" id="UP000242792">
    <property type="component" value="Chromosome"/>
</dbReference>
<dbReference type="EMBL" id="CP020121">
    <property type="protein sequence ID" value="AQZ99607.1"/>
    <property type="molecule type" value="Genomic_DNA"/>
</dbReference>
<dbReference type="KEGG" id="cke:B5M06_16505"/>
<evidence type="ECO:0000313" key="1">
    <source>
        <dbReference type="EMBL" id="AQZ99607.1"/>
    </source>
</evidence>
<organism evidence="1 2">
    <name type="scientific">Comamonas kerstersii</name>
    <dbReference type="NCBI Taxonomy" id="225992"/>
    <lineage>
        <taxon>Bacteria</taxon>
        <taxon>Pseudomonadati</taxon>
        <taxon>Pseudomonadota</taxon>
        <taxon>Betaproteobacteria</taxon>
        <taxon>Burkholderiales</taxon>
        <taxon>Comamonadaceae</taxon>
        <taxon>Comamonas</taxon>
    </lineage>
</organism>
<proteinExistence type="predicted"/>
<reference evidence="1 2" key="1">
    <citation type="submission" date="2017-03" db="EMBL/GenBank/DDBJ databases">
        <title>Rapid Whole Genome Sequencing of Comamonas kerstersii Causing Continuous ambulatory Peritoneal Dialysis-Associated Peritonitis.</title>
        <authorList>
            <person name="Zheng B."/>
        </authorList>
    </citation>
    <scope>NUCLEOTIDE SEQUENCE [LARGE SCALE GENOMIC DNA]</scope>
    <source>
        <strain evidence="1 2">8943</strain>
    </source>
</reference>
<dbReference type="AlphaFoldDB" id="A0A1V0BI55"/>